<gene>
    <name evidence="1" type="ORF">M378DRAFT_170484</name>
</gene>
<organism evidence="1 2">
    <name type="scientific">Amanita muscaria (strain Koide BX008)</name>
    <dbReference type="NCBI Taxonomy" id="946122"/>
    <lineage>
        <taxon>Eukaryota</taxon>
        <taxon>Fungi</taxon>
        <taxon>Dikarya</taxon>
        <taxon>Basidiomycota</taxon>
        <taxon>Agaricomycotina</taxon>
        <taxon>Agaricomycetes</taxon>
        <taxon>Agaricomycetidae</taxon>
        <taxon>Agaricales</taxon>
        <taxon>Pluteineae</taxon>
        <taxon>Amanitaceae</taxon>
        <taxon>Amanita</taxon>
    </lineage>
</organism>
<reference evidence="1 2" key="1">
    <citation type="submission" date="2014-04" db="EMBL/GenBank/DDBJ databases">
        <title>Evolutionary Origins and Diversification of the Mycorrhizal Mutualists.</title>
        <authorList>
            <consortium name="DOE Joint Genome Institute"/>
            <consortium name="Mycorrhizal Genomics Consortium"/>
            <person name="Kohler A."/>
            <person name="Kuo A."/>
            <person name="Nagy L.G."/>
            <person name="Floudas D."/>
            <person name="Copeland A."/>
            <person name="Barry K.W."/>
            <person name="Cichocki N."/>
            <person name="Veneault-Fourrey C."/>
            <person name="LaButti K."/>
            <person name="Lindquist E.A."/>
            <person name="Lipzen A."/>
            <person name="Lundell T."/>
            <person name="Morin E."/>
            <person name="Murat C."/>
            <person name="Riley R."/>
            <person name="Ohm R."/>
            <person name="Sun H."/>
            <person name="Tunlid A."/>
            <person name="Henrissat B."/>
            <person name="Grigoriev I.V."/>
            <person name="Hibbett D.S."/>
            <person name="Martin F."/>
        </authorList>
    </citation>
    <scope>NUCLEOTIDE SEQUENCE [LARGE SCALE GENOMIC DNA]</scope>
    <source>
        <strain evidence="1 2">Koide BX008</strain>
    </source>
</reference>
<evidence type="ECO:0000313" key="1">
    <source>
        <dbReference type="EMBL" id="KIL58572.1"/>
    </source>
</evidence>
<dbReference type="AlphaFoldDB" id="A0A0C2WBD6"/>
<evidence type="ECO:0000313" key="2">
    <source>
        <dbReference type="Proteomes" id="UP000054549"/>
    </source>
</evidence>
<feature type="non-terminal residue" evidence="1">
    <location>
        <position position="1"/>
    </location>
</feature>
<sequence>GQEDTIRIHRQSYSNFTRECERSNSITVLSRLIVISFFRPTQTSFIPRQSS</sequence>
<accession>A0A0C2WBD6</accession>
<proteinExistence type="predicted"/>
<keyword evidence="2" id="KW-1185">Reference proteome</keyword>
<dbReference type="Proteomes" id="UP000054549">
    <property type="component" value="Unassembled WGS sequence"/>
</dbReference>
<dbReference type="HOGENOM" id="CLU_3111794_0_0_1"/>
<name>A0A0C2WBD6_AMAMK</name>
<dbReference type="InParanoid" id="A0A0C2WBD6"/>
<dbReference type="EMBL" id="KN818335">
    <property type="protein sequence ID" value="KIL58572.1"/>
    <property type="molecule type" value="Genomic_DNA"/>
</dbReference>
<protein>
    <submittedName>
        <fullName evidence="1">Uncharacterized protein</fullName>
    </submittedName>
</protein>